<protein>
    <submittedName>
        <fullName evidence="2">Uncharacterized protein</fullName>
    </submittedName>
</protein>
<evidence type="ECO:0000313" key="2">
    <source>
        <dbReference type="EMBL" id="OWP04311.1"/>
    </source>
</evidence>
<feature type="signal peptide" evidence="1">
    <location>
        <begin position="1"/>
        <end position="22"/>
    </location>
</feature>
<dbReference type="EMBL" id="MZNU01000116">
    <property type="protein sequence ID" value="OWP04311.1"/>
    <property type="molecule type" value="Genomic_DNA"/>
</dbReference>
<dbReference type="Proteomes" id="UP000242519">
    <property type="component" value="Unassembled WGS sequence"/>
</dbReference>
<evidence type="ECO:0000256" key="1">
    <source>
        <dbReference type="SAM" id="SignalP"/>
    </source>
</evidence>
<comment type="caution">
    <text evidence="2">The sequence shown here is derived from an EMBL/GenBank/DDBJ whole genome shotgun (WGS) entry which is preliminary data.</text>
</comment>
<reference evidence="2 3" key="1">
    <citation type="submission" date="2017-04" db="EMBL/GenBank/DDBJ databases">
        <title>Draft genome sequence of Marssonina coronaria NL1: causal agent of apple blotch.</title>
        <authorList>
            <person name="Cheng Q."/>
        </authorList>
    </citation>
    <scope>NUCLEOTIDE SEQUENCE [LARGE SCALE GENOMIC DNA]</scope>
    <source>
        <strain evidence="2 3">NL1</strain>
    </source>
</reference>
<organism evidence="2 3">
    <name type="scientific">Diplocarpon coronariae</name>
    <dbReference type="NCBI Taxonomy" id="2795749"/>
    <lineage>
        <taxon>Eukaryota</taxon>
        <taxon>Fungi</taxon>
        <taxon>Dikarya</taxon>
        <taxon>Ascomycota</taxon>
        <taxon>Pezizomycotina</taxon>
        <taxon>Leotiomycetes</taxon>
        <taxon>Helotiales</taxon>
        <taxon>Drepanopezizaceae</taxon>
        <taxon>Diplocarpon</taxon>
    </lineage>
</organism>
<dbReference type="AlphaFoldDB" id="A0A218Z8A3"/>
<name>A0A218Z8A3_9HELO</name>
<proteinExistence type="predicted"/>
<accession>A0A218Z8A3</accession>
<sequence length="107" mass="12021">MNPLAIPGTILLLLTHFFSATAKRGLAFNNPSTHIRSFGGAGNQVNWAYKCDSARDDGTLGGVMYVPMLWSAGAEYTKNIQFVLIHWYYLATNLAYFKKYVQDVWPL</sequence>
<gene>
    <name evidence="2" type="ORF">B2J93_9379</name>
</gene>
<evidence type="ECO:0000313" key="3">
    <source>
        <dbReference type="Proteomes" id="UP000242519"/>
    </source>
</evidence>
<dbReference type="InParanoid" id="A0A218Z8A3"/>
<keyword evidence="1" id="KW-0732">Signal</keyword>
<feature type="chain" id="PRO_5012081190" evidence="1">
    <location>
        <begin position="23"/>
        <end position="107"/>
    </location>
</feature>
<keyword evidence="3" id="KW-1185">Reference proteome</keyword>